<name>A0ABN2GHZ0_9MICO</name>
<proteinExistence type="predicted"/>
<evidence type="ECO:0000313" key="2">
    <source>
        <dbReference type="EMBL" id="GAA1671592.1"/>
    </source>
</evidence>
<protein>
    <submittedName>
        <fullName evidence="2">Uncharacterized protein</fullName>
    </submittedName>
</protein>
<dbReference type="EMBL" id="BAAAPK010000001">
    <property type="protein sequence ID" value="GAA1671592.1"/>
    <property type="molecule type" value="Genomic_DNA"/>
</dbReference>
<evidence type="ECO:0000313" key="3">
    <source>
        <dbReference type="Proteomes" id="UP001500596"/>
    </source>
</evidence>
<reference evidence="2 3" key="1">
    <citation type="journal article" date="2019" name="Int. J. Syst. Evol. Microbiol.">
        <title>The Global Catalogue of Microorganisms (GCM) 10K type strain sequencing project: providing services to taxonomists for standard genome sequencing and annotation.</title>
        <authorList>
            <consortium name="The Broad Institute Genomics Platform"/>
            <consortium name="The Broad Institute Genome Sequencing Center for Infectious Disease"/>
            <person name="Wu L."/>
            <person name="Ma J."/>
        </authorList>
    </citation>
    <scope>NUCLEOTIDE SEQUENCE [LARGE SCALE GENOMIC DNA]</scope>
    <source>
        <strain evidence="2 3">JCM 15575</strain>
    </source>
</reference>
<dbReference type="Proteomes" id="UP001500596">
    <property type="component" value="Unassembled WGS sequence"/>
</dbReference>
<evidence type="ECO:0000256" key="1">
    <source>
        <dbReference type="SAM" id="MobiDB-lite"/>
    </source>
</evidence>
<accession>A0ABN2GHZ0</accession>
<keyword evidence="3" id="KW-1185">Reference proteome</keyword>
<comment type="caution">
    <text evidence="2">The sequence shown here is derived from an EMBL/GenBank/DDBJ whole genome shotgun (WGS) entry which is preliminary data.</text>
</comment>
<sequence>MEDLQGGGDRDEVIRERRGGSSGLLHSPPPCDAEPAAQTLPALQSGRTGLDEEYRLRPEIGGGGALRRQEHVQTLRNSFDGIRRG</sequence>
<gene>
    <name evidence="2" type="ORF">GCM10009807_14690</name>
</gene>
<organism evidence="2 3">
    <name type="scientific">Microbacterium lacus</name>
    <dbReference type="NCBI Taxonomy" id="415217"/>
    <lineage>
        <taxon>Bacteria</taxon>
        <taxon>Bacillati</taxon>
        <taxon>Actinomycetota</taxon>
        <taxon>Actinomycetes</taxon>
        <taxon>Micrococcales</taxon>
        <taxon>Microbacteriaceae</taxon>
        <taxon>Microbacterium</taxon>
    </lineage>
</organism>
<feature type="compositionally biased region" description="Basic and acidic residues" evidence="1">
    <location>
        <begin position="8"/>
        <end position="19"/>
    </location>
</feature>
<feature type="region of interest" description="Disordered" evidence="1">
    <location>
        <begin position="1"/>
        <end position="51"/>
    </location>
</feature>